<reference evidence="1" key="1">
    <citation type="journal article" date="2022" name="bioRxiv">
        <title>Sequencing and chromosome-scale assembly of the giantPleurodeles waltlgenome.</title>
        <authorList>
            <person name="Brown T."/>
            <person name="Elewa A."/>
            <person name="Iarovenko S."/>
            <person name="Subramanian E."/>
            <person name="Araus A.J."/>
            <person name="Petzold A."/>
            <person name="Susuki M."/>
            <person name="Suzuki K.-i.T."/>
            <person name="Hayashi T."/>
            <person name="Toyoda A."/>
            <person name="Oliveira C."/>
            <person name="Osipova E."/>
            <person name="Leigh N.D."/>
            <person name="Simon A."/>
            <person name="Yun M.H."/>
        </authorList>
    </citation>
    <scope>NUCLEOTIDE SEQUENCE</scope>
    <source>
        <strain evidence="1">20211129_DDA</strain>
        <tissue evidence="1">Liver</tissue>
    </source>
</reference>
<protein>
    <submittedName>
        <fullName evidence="1">Uncharacterized protein</fullName>
    </submittedName>
</protein>
<accession>A0AAV7T7Y2</accession>
<evidence type="ECO:0000313" key="2">
    <source>
        <dbReference type="Proteomes" id="UP001066276"/>
    </source>
</evidence>
<dbReference type="AlphaFoldDB" id="A0AAV7T7Y2"/>
<name>A0AAV7T7Y2_PLEWA</name>
<evidence type="ECO:0000313" key="1">
    <source>
        <dbReference type="EMBL" id="KAJ1172780.1"/>
    </source>
</evidence>
<dbReference type="EMBL" id="JANPWB010000007">
    <property type="protein sequence ID" value="KAJ1172780.1"/>
    <property type="molecule type" value="Genomic_DNA"/>
</dbReference>
<comment type="caution">
    <text evidence="1">The sequence shown here is derived from an EMBL/GenBank/DDBJ whole genome shotgun (WGS) entry which is preliminary data.</text>
</comment>
<keyword evidence="2" id="KW-1185">Reference proteome</keyword>
<gene>
    <name evidence="1" type="ORF">NDU88_004622</name>
</gene>
<dbReference type="Proteomes" id="UP001066276">
    <property type="component" value="Chromosome 4_1"/>
</dbReference>
<sequence length="124" mass="14086">MPALSSPVRSYESLCFGPSAPRCMLKRPNAPWYAVVALCSLTDRAGAMPSPTYRAGAGQRALVSCAKLSWLCWSRRWRQKLRYNIQSAETSWAEAGIICRLHDRPASYYMGCLLMIREHVFLWL</sequence>
<organism evidence="1 2">
    <name type="scientific">Pleurodeles waltl</name>
    <name type="common">Iberian ribbed newt</name>
    <dbReference type="NCBI Taxonomy" id="8319"/>
    <lineage>
        <taxon>Eukaryota</taxon>
        <taxon>Metazoa</taxon>
        <taxon>Chordata</taxon>
        <taxon>Craniata</taxon>
        <taxon>Vertebrata</taxon>
        <taxon>Euteleostomi</taxon>
        <taxon>Amphibia</taxon>
        <taxon>Batrachia</taxon>
        <taxon>Caudata</taxon>
        <taxon>Salamandroidea</taxon>
        <taxon>Salamandridae</taxon>
        <taxon>Pleurodelinae</taxon>
        <taxon>Pleurodeles</taxon>
    </lineage>
</organism>
<proteinExistence type="predicted"/>